<feature type="domain" description="Glycosyltransferase 2-like" evidence="2">
    <location>
        <begin position="9"/>
        <end position="133"/>
    </location>
</feature>
<dbReference type="InterPro" id="IPR029044">
    <property type="entry name" value="Nucleotide-diphossugar_trans"/>
</dbReference>
<protein>
    <submittedName>
        <fullName evidence="3">Beta 1,4 glucosyltransferase</fullName>
    </submittedName>
</protein>
<dbReference type="AlphaFoldDB" id="A0AA37SQW8"/>
<name>A0AA37SQW8_9BACT</name>
<dbReference type="PANTHER" id="PTHR43630:SF2">
    <property type="entry name" value="GLYCOSYLTRANSFERASE"/>
    <property type="match status" value="1"/>
</dbReference>
<dbReference type="CDD" id="cd02511">
    <property type="entry name" value="Beta4Glucosyltransferase"/>
    <property type="match status" value="1"/>
</dbReference>
<proteinExistence type="inferred from homology"/>
<dbReference type="Gene3D" id="3.90.550.10">
    <property type="entry name" value="Spore Coat Polysaccharide Biosynthesis Protein SpsA, Chain A"/>
    <property type="match status" value="1"/>
</dbReference>
<dbReference type="PANTHER" id="PTHR43630">
    <property type="entry name" value="POLY-BETA-1,6-N-ACETYL-D-GLUCOSAMINE SYNTHASE"/>
    <property type="match status" value="1"/>
</dbReference>
<evidence type="ECO:0000313" key="4">
    <source>
        <dbReference type="Proteomes" id="UP001156666"/>
    </source>
</evidence>
<evidence type="ECO:0000313" key="3">
    <source>
        <dbReference type="EMBL" id="GLR19246.1"/>
    </source>
</evidence>
<reference evidence="3" key="2">
    <citation type="submission" date="2023-01" db="EMBL/GenBank/DDBJ databases">
        <title>Draft genome sequence of Portibacter lacus strain NBRC 108769.</title>
        <authorList>
            <person name="Sun Q."/>
            <person name="Mori K."/>
        </authorList>
    </citation>
    <scope>NUCLEOTIDE SEQUENCE</scope>
    <source>
        <strain evidence="3">NBRC 108769</strain>
    </source>
</reference>
<dbReference type="Pfam" id="PF00535">
    <property type="entry name" value="Glycos_transf_2"/>
    <property type="match status" value="1"/>
</dbReference>
<sequence length="253" mass="28748">MLDSKNNISVVIITGNEESQITDCLNSCLQVSQDLVVVDSLSDDGTLLRAEAAGARVFSKKWEGYGKAKNFGAEKAKHDWILSIDADERLDPQMVGSILNQELDKQVLYGFRRLNYIGTTAIKYGEWNPDIKFRFYHRATAKWNHAKVHEQLIGAPCHTKSVLPGYINHYSYRDIQELTLKLDHYARLGAIKMAEGNESPNLFSFLKPSFRFIKSYYLKGGFLDGKLGYQIAKENARASKKKLNYLKESLKND</sequence>
<gene>
    <name evidence="3" type="ORF">GCM10007940_38620</name>
</gene>
<comment type="caution">
    <text evidence="3">The sequence shown here is derived from an EMBL/GenBank/DDBJ whole genome shotgun (WGS) entry which is preliminary data.</text>
</comment>
<evidence type="ECO:0000259" key="2">
    <source>
        <dbReference type="Pfam" id="PF00535"/>
    </source>
</evidence>
<accession>A0AA37SQW8</accession>
<dbReference type="InterPro" id="IPR001173">
    <property type="entry name" value="Glyco_trans_2-like"/>
</dbReference>
<organism evidence="3 4">
    <name type="scientific">Portibacter lacus</name>
    <dbReference type="NCBI Taxonomy" id="1099794"/>
    <lineage>
        <taxon>Bacteria</taxon>
        <taxon>Pseudomonadati</taxon>
        <taxon>Bacteroidota</taxon>
        <taxon>Saprospiria</taxon>
        <taxon>Saprospirales</taxon>
        <taxon>Haliscomenobacteraceae</taxon>
        <taxon>Portibacter</taxon>
    </lineage>
</organism>
<comment type="similarity">
    <text evidence="1">Belongs to the glycosyltransferase 2 family. WaaE/KdtX subfamily.</text>
</comment>
<dbReference type="EMBL" id="BSOH01000027">
    <property type="protein sequence ID" value="GLR19246.1"/>
    <property type="molecule type" value="Genomic_DNA"/>
</dbReference>
<reference evidence="3" key="1">
    <citation type="journal article" date="2014" name="Int. J. Syst. Evol. Microbiol.">
        <title>Complete genome sequence of Corynebacterium casei LMG S-19264T (=DSM 44701T), isolated from a smear-ripened cheese.</title>
        <authorList>
            <consortium name="US DOE Joint Genome Institute (JGI-PGF)"/>
            <person name="Walter F."/>
            <person name="Albersmeier A."/>
            <person name="Kalinowski J."/>
            <person name="Ruckert C."/>
        </authorList>
    </citation>
    <scope>NUCLEOTIDE SEQUENCE</scope>
    <source>
        <strain evidence="3">NBRC 108769</strain>
    </source>
</reference>
<dbReference type="RefSeq" id="WP_235292049.1">
    <property type="nucleotide sequence ID" value="NZ_BSOH01000027.1"/>
</dbReference>
<dbReference type="SUPFAM" id="SSF53448">
    <property type="entry name" value="Nucleotide-diphospho-sugar transferases"/>
    <property type="match status" value="1"/>
</dbReference>
<dbReference type="Proteomes" id="UP001156666">
    <property type="component" value="Unassembled WGS sequence"/>
</dbReference>
<keyword evidence="4" id="KW-1185">Reference proteome</keyword>
<evidence type="ECO:0000256" key="1">
    <source>
        <dbReference type="ARBA" id="ARBA00038494"/>
    </source>
</evidence>